<gene>
    <name evidence="1" type="ORF">ELE36_15210</name>
</gene>
<accession>A0A411HM49</accession>
<dbReference type="Proteomes" id="UP000291562">
    <property type="component" value="Chromosome"/>
</dbReference>
<sequence length="325" mass="35022">MKKHWRIFLLVSIAAAIGMYVALDRHHLSVATTATPAAPTPPSALLAKTPTSTTAPTAIVAQANTLSPMKVRQNKANAYSATRDLSAYIDKLQTDGSSEDEILTTKARAMEECFLFAIRPNYAAEAIESRARITQENSAQFREYIATLSQRCSALIQKEQVSLKTVRSNYAKAASEGNAEAMAYQLSRAVLLDVSSDDASSPATTTPSVDLRQKIIDIVNSGDPSAIFLLSGLFNENSLFRGKAVGSAVAEAAWQLAACDLGLDCSENSVLLRGYCINGGVYCESGDLRWHIRELTLAPVMYQRAVVLEAEIYAAIQSGNASSLF</sequence>
<dbReference type="AlphaFoldDB" id="A0A411HM49"/>
<name>A0A411HM49_9GAMM</name>
<dbReference type="EMBL" id="CP035704">
    <property type="protein sequence ID" value="QBB71596.1"/>
    <property type="molecule type" value="Genomic_DNA"/>
</dbReference>
<proteinExistence type="predicted"/>
<evidence type="ECO:0000313" key="2">
    <source>
        <dbReference type="Proteomes" id="UP000291562"/>
    </source>
</evidence>
<dbReference type="OrthoDB" id="5974221at2"/>
<dbReference type="RefSeq" id="WP_129834753.1">
    <property type="nucleotide sequence ID" value="NZ_CP035704.1"/>
</dbReference>
<keyword evidence="2" id="KW-1185">Reference proteome</keyword>
<dbReference type="KEGG" id="xbc:ELE36_15210"/>
<protein>
    <submittedName>
        <fullName evidence="1">Uncharacterized protein</fullName>
    </submittedName>
</protein>
<evidence type="ECO:0000313" key="1">
    <source>
        <dbReference type="EMBL" id="QBB71596.1"/>
    </source>
</evidence>
<organism evidence="1 2">
    <name type="scientific">Pseudolysobacter antarcticus</name>
    <dbReference type="NCBI Taxonomy" id="2511995"/>
    <lineage>
        <taxon>Bacteria</taxon>
        <taxon>Pseudomonadati</taxon>
        <taxon>Pseudomonadota</taxon>
        <taxon>Gammaproteobacteria</taxon>
        <taxon>Lysobacterales</taxon>
        <taxon>Rhodanobacteraceae</taxon>
        <taxon>Pseudolysobacter</taxon>
    </lineage>
</organism>
<reference evidence="1 2" key="1">
    <citation type="submission" date="2019-01" db="EMBL/GenBank/DDBJ databases">
        <title>Pseudolysobacter antarctica gen. nov., sp. nov., isolated from Fildes Peninsula, Antarctica.</title>
        <authorList>
            <person name="Wei Z."/>
            <person name="Peng F."/>
        </authorList>
    </citation>
    <scope>NUCLEOTIDE SEQUENCE [LARGE SCALE GENOMIC DNA]</scope>
    <source>
        <strain evidence="1 2">AQ6-296</strain>
    </source>
</reference>